<reference evidence="1 2" key="1">
    <citation type="submission" date="2020-10" db="EMBL/GenBank/DDBJ databases">
        <title>The draft genomes of Cyclamen pathogen Pseudomonas sp.</title>
        <authorList>
            <person name="Fujikawa T."/>
            <person name="Sawada H."/>
        </authorList>
    </citation>
    <scope>NUCLEOTIDE SEQUENCE [LARGE SCALE GENOMIC DNA]</scope>
    <source>
        <strain evidence="1 2">MAFF 301449</strain>
    </source>
</reference>
<dbReference type="Proteomes" id="UP000613075">
    <property type="component" value="Unassembled WGS sequence"/>
</dbReference>
<sequence>MATASIKISKARVLFVESAKLNPARYVLLGQMAERGEGEAVGYVKARDLYRRSGKNAVLQLGRLMEAGEGGPHIVL</sequence>
<accession>A0ABR9SM43</accession>
<evidence type="ECO:0000313" key="2">
    <source>
        <dbReference type="Proteomes" id="UP000613075"/>
    </source>
</evidence>
<dbReference type="InterPro" id="IPR011990">
    <property type="entry name" value="TPR-like_helical_dom_sf"/>
</dbReference>
<dbReference type="EMBL" id="JADDUM010000024">
    <property type="protein sequence ID" value="MBE8589979.1"/>
    <property type="molecule type" value="Genomic_DNA"/>
</dbReference>
<dbReference type="RefSeq" id="WP_193862300.1">
    <property type="nucleotide sequence ID" value="NZ_JADDUM010000024.1"/>
</dbReference>
<dbReference type="Gene3D" id="1.25.40.10">
    <property type="entry name" value="Tetratricopeptide repeat domain"/>
    <property type="match status" value="1"/>
</dbReference>
<organism evidence="1 2">
    <name type="scientific">Pseudomonas cyclaminis</name>
    <dbReference type="NCBI Taxonomy" id="2781239"/>
    <lineage>
        <taxon>Bacteria</taxon>
        <taxon>Pseudomonadati</taxon>
        <taxon>Pseudomonadota</taxon>
        <taxon>Gammaproteobacteria</taxon>
        <taxon>Pseudomonadales</taxon>
        <taxon>Pseudomonadaceae</taxon>
        <taxon>Pseudomonas</taxon>
    </lineage>
</organism>
<protein>
    <submittedName>
        <fullName evidence="1">Uncharacterized protein</fullName>
    </submittedName>
</protein>
<keyword evidence="2" id="KW-1185">Reference proteome</keyword>
<gene>
    <name evidence="1" type="ORF">IQK56_03010</name>
</gene>
<name>A0ABR9SM43_9PSED</name>
<comment type="caution">
    <text evidence="1">The sequence shown here is derived from an EMBL/GenBank/DDBJ whole genome shotgun (WGS) entry which is preliminary data.</text>
</comment>
<evidence type="ECO:0000313" key="1">
    <source>
        <dbReference type="EMBL" id="MBE8589979.1"/>
    </source>
</evidence>
<proteinExistence type="predicted"/>